<evidence type="ECO:0000313" key="2">
    <source>
        <dbReference type="EMBL" id="CDP99146.1"/>
    </source>
</evidence>
<name>A0A0J9Y0M5_BRUMA</name>
<dbReference type="CTD" id="6104189"/>
<evidence type="ECO:0000256" key="1">
    <source>
        <dbReference type="SAM" id="Phobius"/>
    </source>
</evidence>
<proteinExistence type="predicted"/>
<dbReference type="GeneID" id="6104189"/>
<dbReference type="RefSeq" id="XP_042932813.1">
    <property type="nucleotide sequence ID" value="XM_043076879.1"/>
</dbReference>
<dbReference type="WBParaSite" id="Bm612.1">
    <property type="protein sequence ID" value="Bm612.1"/>
    <property type="gene ID" value="WBGene00220873"/>
</dbReference>
<reference evidence="2" key="2">
    <citation type="submission" date="2012-12" db="EMBL/GenBank/DDBJ databases">
        <authorList>
            <person name="Gao Y.W."/>
            <person name="Fan S.T."/>
            <person name="Sun H.T."/>
            <person name="Wang Z."/>
            <person name="Gao X.L."/>
            <person name="Li Y.G."/>
            <person name="Wang T.C."/>
            <person name="Zhang K."/>
            <person name="Xu W.W."/>
            <person name="Yu Z.J."/>
            <person name="Xia X.Z."/>
        </authorList>
    </citation>
    <scope>NUCLEOTIDE SEQUENCE</scope>
    <source>
        <strain evidence="2">FR3</strain>
    </source>
</reference>
<evidence type="ECO:0000313" key="6">
    <source>
        <dbReference type="WormBase" id="Bm612"/>
    </source>
</evidence>
<keyword evidence="1" id="KW-0812">Transmembrane</keyword>
<keyword evidence="1" id="KW-1133">Transmembrane helix</keyword>
<accession>A0A0J9Y0M5</accession>
<dbReference type="Proteomes" id="UP000006672">
    <property type="component" value="Unassembled WGS sequence"/>
</dbReference>
<evidence type="ECO:0000313" key="4">
    <source>
        <dbReference type="Proteomes" id="UP000006672"/>
    </source>
</evidence>
<feature type="transmembrane region" description="Helical" evidence="1">
    <location>
        <begin position="31"/>
        <end position="53"/>
    </location>
</feature>
<sequence>MGKSAKKRETSCVSEEQRRKALEKSNAKTKCWIFGVALTGSCYSCSFLDFLMVKYGASDL</sequence>
<protein>
    <submittedName>
        <fullName evidence="2 5">Bm612</fullName>
    </submittedName>
</protein>
<reference evidence="5" key="4">
    <citation type="submission" date="2019-12" db="UniProtKB">
        <authorList>
            <consortium name="WormBaseParasite"/>
        </authorList>
    </citation>
    <scope>IDENTIFICATION</scope>
</reference>
<dbReference type="AlphaFoldDB" id="A0A0J9Y0M5"/>
<dbReference type="WormBase" id="Bm612">
    <property type="protein sequence ID" value="BM33483"/>
    <property type="gene ID" value="WBGene00220873"/>
</dbReference>
<organism evidence="2">
    <name type="scientific">Brugia malayi</name>
    <name type="common">Filarial nematode worm</name>
    <dbReference type="NCBI Taxonomy" id="6279"/>
    <lineage>
        <taxon>Eukaryota</taxon>
        <taxon>Metazoa</taxon>
        <taxon>Ecdysozoa</taxon>
        <taxon>Nematoda</taxon>
        <taxon>Chromadorea</taxon>
        <taxon>Rhabditida</taxon>
        <taxon>Spirurina</taxon>
        <taxon>Spiruromorpha</taxon>
        <taxon>Filarioidea</taxon>
        <taxon>Onchocercidae</taxon>
        <taxon>Brugia</taxon>
    </lineage>
</organism>
<dbReference type="EMBL" id="LN857006">
    <property type="protein sequence ID" value="CDP99146.1"/>
    <property type="molecule type" value="Genomic_DNA"/>
</dbReference>
<accession>A0A4E9F8H5</accession>
<reference evidence="2 4" key="1">
    <citation type="journal article" date="2007" name="Science">
        <title>Draft genome of the filarial nematode parasite Brugia malayi.</title>
        <authorList>
            <person name="Ghedin E."/>
            <person name="Wang S."/>
            <person name="Spiro D."/>
            <person name="Caler E."/>
            <person name="Zhao Q."/>
            <person name="Crabtree J."/>
            <person name="Allen J.E."/>
            <person name="Delcher A.L."/>
            <person name="Guiliano D.B."/>
            <person name="Miranda-Saavedra D."/>
            <person name="Angiuoli S.V."/>
            <person name="Creasy T."/>
            <person name="Amedeo P."/>
            <person name="Haas B."/>
            <person name="El-Sayed N.M."/>
            <person name="Wortman J.R."/>
            <person name="Feldblyum T."/>
            <person name="Tallon L."/>
            <person name="Schatz M."/>
            <person name="Shumway M."/>
            <person name="Koo H."/>
            <person name="Salzberg S.L."/>
            <person name="Schobel S."/>
            <person name="Pertea M."/>
            <person name="Pop M."/>
            <person name="White O."/>
            <person name="Barton G.J."/>
            <person name="Carlow C.K."/>
            <person name="Crawford M.J."/>
            <person name="Daub J."/>
            <person name="Dimmic M.W."/>
            <person name="Estes C.F."/>
            <person name="Foster J.M."/>
            <person name="Ganatra M."/>
            <person name="Gregory W.F."/>
            <person name="Johnson N.M."/>
            <person name="Jin J."/>
            <person name="Komuniecki R."/>
            <person name="Korf I."/>
            <person name="Kumar S."/>
            <person name="Laney S."/>
            <person name="Li B.W."/>
            <person name="Li W."/>
            <person name="Lindblom T.H."/>
            <person name="Lustigman S."/>
            <person name="Ma D."/>
            <person name="Maina C.V."/>
            <person name="Martin D.M."/>
            <person name="McCarter J.P."/>
            <person name="McReynolds L."/>
            <person name="Mitreva M."/>
            <person name="Nutman T.B."/>
            <person name="Parkinson J."/>
            <person name="Peregrin-Alvarez J.M."/>
            <person name="Poole C."/>
            <person name="Ren Q."/>
            <person name="Saunders L."/>
            <person name="Sluder A.E."/>
            <person name="Smith K."/>
            <person name="Stanke M."/>
            <person name="Unnasch T.R."/>
            <person name="Ware J."/>
            <person name="Wei A.D."/>
            <person name="Weil G."/>
            <person name="Williams D.J."/>
            <person name="Zhang Y."/>
            <person name="Williams S.A."/>
            <person name="Fraser-Liggett C."/>
            <person name="Slatko B."/>
            <person name="Blaxter M.L."/>
            <person name="Scott A.L."/>
        </authorList>
    </citation>
    <scope>NUCLEOTIDE SEQUENCE</scope>
    <source>
        <strain evidence="2 4">FR3</strain>
    </source>
</reference>
<evidence type="ECO:0000313" key="5">
    <source>
        <dbReference type="WBParaSite" id="Bm612.1"/>
    </source>
</evidence>
<reference evidence="3" key="3">
    <citation type="submission" date="2019-04" db="EMBL/GenBank/DDBJ databases">
        <authorList>
            <person name="Howe K."/>
            <person name="Paulini M."/>
            <person name="Williams G."/>
        </authorList>
    </citation>
    <scope>NUCLEOTIDE SEQUENCE [LARGE SCALE GENOMIC DNA]</scope>
    <source>
        <strain evidence="3">FR3</strain>
    </source>
</reference>
<keyword evidence="4" id="KW-1185">Reference proteome</keyword>
<keyword evidence="1" id="KW-0472">Membrane</keyword>
<gene>
    <name evidence="5" type="primary">Bma-dpy-19</name>
    <name evidence="2 6" type="ORF">Bm612</name>
    <name evidence="3" type="ORF">BM_BM612</name>
    <name evidence="2" type="ORF">BM_Bm612</name>
</gene>
<evidence type="ECO:0000313" key="3">
    <source>
        <dbReference type="EMBL" id="VIO91246.1"/>
    </source>
</evidence>
<dbReference type="EMBL" id="CAAKNF010000192">
    <property type="protein sequence ID" value="VIO91246.1"/>
    <property type="molecule type" value="Genomic_DNA"/>
</dbReference>